<name>A0A9D7DZ50_9PROT</name>
<gene>
    <name evidence="2" type="ORF">IPH26_11590</name>
</gene>
<accession>A0A9D7DZ50</accession>
<dbReference type="InterPro" id="IPR004017">
    <property type="entry name" value="Cys_rich_dom"/>
</dbReference>
<reference evidence="2" key="1">
    <citation type="submission" date="2020-10" db="EMBL/GenBank/DDBJ databases">
        <title>Connecting structure to function with the recovery of over 1000 high-quality activated sludge metagenome-assembled genomes encoding full-length rRNA genes using long-read sequencing.</title>
        <authorList>
            <person name="Singleton C.M."/>
            <person name="Petriglieri F."/>
            <person name="Kristensen J.M."/>
            <person name="Kirkegaard R.H."/>
            <person name="Michaelsen T.Y."/>
            <person name="Andersen M.H."/>
            <person name="Karst S.M."/>
            <person name="Dueholm M.S."/>
            <person name="Nielsen P.H."/>
            <person name="Albertsen M."/>
        </authorList>
    </citation>
    <scope>NUCLEOTIDE SEQUENCE</scope>
    <source>
        <strain evidence="2">Bjer_18-Q3-R1-45_BAT3C.347</strain>
    </source>
</reference>
<dbReference type="Proteomes" id="UP000807785">
    <property type="component" value="Unassembled WGS sequence"/>
</dbReference>
<protein>
    <submittedName>
        <fullName evidence="2">(Fe-S)-binding protein</fullName>
    </submittedName>
</protein>
<dbReference type="EMBL" id="JADJEV010000003">
    <property type="protein sequence ID" value="MBK6973545.1"/>
    <property type="molecule type" value="Genomic_DNA"/>
</dbReference>
<feature type="domain" description="Cysteine-rich" evidence="1">
    <location>
        <begin position="142"/>
        <end position="226"/>
    </location>
</feature>
<evidence type="ECO:0000313" key="3">
    <source>
        <dbReference type="Proteomes" id="UP000807785"/>
    </source>
</evidence>
<dbReference type="Pfam" id="PF02754">
    <property type="entry name" value="CCG"/>
    <property type="match status" value="2"/>
</dbReference>
<dbReference type="AlphaFoldDB" id="A0A9D7DZ50"/>
<dbReference type="PANTHER" id="PTHR30296">
    <property type="entry name" value="UNCHARACTERIZED PROTEIN YKGE"/>
    <property type="match status" value="1"/>
</dbReference>
<dbReference type="PANTHER" id="PTHR30296:SF0">
    <property type="entry name" value="LACTATE UTILIZATION PROTEIN A"/>
    <property type="match status" value="1"/>
</dbReference>
<proteinExistence type="predicted"/>
<organism evidence="2 3">
    <name type="scientific">Candidatus Methylophosphatis roskildensis</name>
    <dbReference type="NCBI Taxonomy" id="2899263"/>
    <lineage>
        <taxon>Bacteria</taxon>
        <taxon>Pseudomonadati</taxon>
        <taxon>Pseudomonadota</taxon>
        <taxon>Betaproteobacteria</taxon>
        <taxon>Nitrosomonadales</taxon>
        <taxon>Sterolibacteriaceae</taxon>
        <taxon>Candidatus Methylophosphatis</taxon>
    </lineage>
</organism>
<sequence length="252" mass="27937">MECTATMPDRPEKVYFFGTCLIDLCFPRAGMAGMELLQREGIQVIYPQQQSCCGQPAYNSGFPDEARQVARQQLKAFPQDYPVIVPSGSCGGMLKHHYPKLFADQPEAAEAQHLASRVFELTEFLVNVLGVELEDRGQPIKVTWHSSCSALREMRVIEYSKSLVRQLKNVEVIELQRERECCGFGGSFSVKQADLSSAMVADKVADIEQTGASLLLSGDCGCLMHIGGALEHRKIAIPVKHIAEFILERTRG</sequence>
<dbReference type="GO" id="GO:0016491">
    <property type="term" value="F:oxidoreductase activity"/>
    <property type="evidence" value="ECO:0007669"/>
    <property type="project" value="UniProtKB-ARBA"/>
</dbReference>
<evidence type="ECO:0000259" key="1">
    <source>
        <dbReference type="Pfam" id="PF02754"/>
    </source>
</evidence>
<feature type="domain" description="Cysteine-rich" evidence="1">
    <location>
        <begin position="14"/>
        <end position="95"/>
    </location>
</feature>
<dbReference type="GO" id="GO:0005829">
    <property type="term" value="C:cytosol"/>
    <property type="evidence" value="ECO:0007669"/>
    <property type="project" value="TreeGrafter"/>
</dbReference>
<evidence type="ECO:0000313" key="2">
    <source>
        <dbReference type="EMBL" id="MBK6973545.1"/>
    </source>
</evidence>
<comment type="caution">
    <text evidence="2">The sequence shown here is derived from an EMBL/GenBank/DDBJ whole genome shotgun (WGS) entry which is preliminary data.</text>
</comment>